<evidence type="ECO:0000313" key="3">
    <source>
        <dbReference type="Proteomes" id="UP001596108"/>
    </source>
</evidence>
<feature type="chain" id="PRO_5046281185" description="Sporulation protein" evidence="1">
    <location>
        <begin position="29"/>
        <end position="136"/>
    </location>
</feature>
<dbReference type="RefSeq" id="WP_378110955.1">
    <property type="nucleotide sequence ID" value="NZ_JBHSNC010000019.1"/>
</dbReference>
<organism evidence="2 3">
    <name type="scientific">Cohnella yongneupensis</name>
    <dbReference type="NCBI Taxonomy" id="425006"/>
    <lineage>
        <taxon>Bacteria</taxon>
        <taxon>Bacillati</taxon>
        <taxon>Bacillota</taxon>
        <taxon>Bacilli</taxon>
        <taxon>Bacillales</taxon>
        <taxon>Paenibacillaceae</taxon>
        <taxon>Cohnella</taxon>
    </lineage>
</organism>
<comment type="caution">
    <text evidence="2">The sequence shown here is derived from an EMBL/GenBank/DDBJ whole genome shotgun (WGS) entry which is preliminary data.</text>
</comment>
<keyword evidence="3" id="KW-1185">Reference proteome</keyword>
<dbReference type="PROSITE" id="PS51257">
    <property type="entry name" value="PROKAR_LIPOPROTEIN"/>
    <property type="match status" value="1"/>
</dbReference>
<proteinExistence type="predicted"/>
<gene>
    <name evidence="2" type="ORF">ACFPQ4_06430</name>
</gene>
<keyword evidence="1" id="KW-0732">Signal</keyword>
<evidence type="ECO:0000256" key="1">
    <source>
        <dbReference type="SAM" id="SignalP"/>
    </source>
</evidence>
<evidence type="ECO:0000313" key="2">
    <source>
        <dbReference type="EMBL" id="MFC5529087.1"/>
    </source>
</evidence>
<sequence length="136" mass="14569">MHTQKRKLVLIALAACALLLASGCGKNANNNGTTNGIKAQNYADDGYLGRTNSYPKIPGHHMTSTYSNDSRMIGEAIKNVPGVAGTKVVFNGADAYVTIKLAPGLKPNEIPTVESQAASVLRFNFPRYTIHMSSMK</sequence>
<dbReference type="EMBL" id="JBHSNC010000019">
    <property type="protein sequence ID" value="MFC5529087.1"/>
    <property type="molecule type" value="Genomic_DNA"/>
</dbReference>
<dbReference type="Proteomes" id="UP001596108">
    <property type="component" value="Unassembled WGS sequence"/>
</dbReference>
<feature type="signal peptide" evidence="1">
    <location>
        <begin position="1"/>
        <end position="28"/>
    </location>
</feature>
<name>A0ABW0QYG4_9BACL</name>
<reference evidence="3" key="1">
    <citation type="journal article" date="2019" name="Int. J. Syst. Evol. Microbiol.">
        <title>The Global Catalogue of Microorganisms (GCM) 10K type strain sequencing project: providing services to taxonomists for standard genome sequencing and annotation.</title>
        <authorList>
            <consortium name="The Broad Institute Genomics Platform"/>
            <consortium name="The Broad Institute Genome Sequencing Center for Infectious Disease"/>
            <person name="Wu L."/>
            <person name="Ma J."/>
        </authorList>
    </citation>
    <scope>NUCLEOTIDE SEQUENCE [LARGE SCALE GENOMIC DNA]</scope>
    <source>
        <strain evidence="3">CGMCC 1.18578</strain>
    </source>
</reference>
<evidence type="ECO:0008006" key="4">
    <source>
        <dbReference type="Google" id="ProtNLM"/>
    </source>
</evidence>
<accession>A0ABW0QYG4</accession>
<protein>
    <recommendedName>
        <fullName evidence="4">Sporulation protein</fullName>
    </recommendedName>
</protein>